<reference evidence="4 5" key="1">
    <citation type="submission" date="2015-06" db="EMBL/GenBank/DDBJ databases">
        <title>Draft genome of the ant-associated black yeast Phialophora attae CBS 131958.</title>
        <authorList>
            <person name="Moreno L.F."/>
            <person name="Stielow B.J."/>
            <person name="de Hoog S."/>
            <person name="Vicente V.A."/>
            <person name="Weiss V.A."/>
            <person name="de Vries M."/>
            <person name="Cruz L.M."/>
            <person name="Souza E.M."/>
        </authorList>
    </citation>
    <scope>NUCLEOTIDE SEQUENCE [LARGE SCALE GENOMIC DNA]</scope>
    <source>
        <strain evidence="4 5">CBS 131958</strain>
    </source>
</reference>
<dbReference type="RefSeq" id="XP_018004814.1">
    <property type="nucleotide sequence ID" value="XM_018142851.1"/>
</dbReference>
<feature type="signal peptide" evidence="3">
    <location>
        <begin position="1"/>
        <end position="16"/>
    </location>
</feature>
<dbReference type="OrthoDB" id="21615at2759"/>
<evidence type="ECO:0000313" key="4">
    <source>
        <dbReference type="EMBL" id="KPI44851.1"/>
    </source>
</evidence>
<dbReference type="GO" id="GO:0016757">
    <property type="term" value="F:glycosyltransferase activity"/>
    <property type="evidence" value="ECO:0007669"/>
    <property type="project" value="UniProtKB-KW"/>
</dbReference>
<dbReference type="GeneID" id="28734731"/>
<dbReference type="CDD" id="cd18610">
    <property type="entry name" value="GH130_BT3780-like"/>
    <property type="match status" value="1"/>
</dbReference>
<dbReference type="PANTHER" id="PTHR34106:SF5">
    <property type="entry name" value="GLYCOSIDASE"/>
    <property type="match status" value="1"/>
</dbReference>
<dbReference type="Pfam" id="PF04041">
    <property type="entry name" value="Glyco_hydro_130"/>
    <property type="match status" value="1"/>
</dbReference>
<keyword evidence="5" id="KW-1185">Reference proteome</keyword>
<dbReference type="STRING" id="1664694.A0A0N0NRA1"/>
<dbReference type="AlphaFoldDB" id="A0A0N0NRA1"/>
<accession>A0A0N0NRA1</accession>
<dbReference type="Gene3D" id="2.115.10.20">
    <property type="entry name" value="Glycosyl hydrolase domain, family 43"/>
    <property type="match status" value="1"/>
</dbReference>
<keyword evidence="1" id="KW-0328">Glycosyltransferase</keyword>
<evidence type="ECO:0000256" key="1">
    <source>
        <dbReference type="ARBA" id="ARBA00022676"/>
    </source>
</evidence>
<dbReference type="EMBL" id="LFJN01000002">
    <property type="protein sequence ID" value="KPI44851.1"/>
    <property type="molecule type" value="Genomic_DNA"/>
</dbReference>
<evidence type="ECO:0000256" key="3">
    <source>
        <dbReference type="SAM" id="SignalP"/>
    </source>
</evidence>
<dbReference type="VEuPathDB" id="FungiDB:AB675_2848"/>
<dbReference type="InterPro" id="IPR023296">
    <property type="entry name" value="Glyco_hydro_beta-prop_sf"/>
</dbReference>
<evidence type="ECO:0000256" key="2">
    <source>
        <dbReference type="ARBA" id="ARBA00022679"/>
    </source>
</evidence>
<name>A0A0N0NRA1_9EURO</name>
<protein>
    <submittedName>
        <fullName evidence="4">Uncharacterized protein</fullName>
    </submittedName>
</protein>
<feature type="chain" id="PRO_5005857024" evidence="3">
    <location>
        <begin position="17"/>
        <end position="351"/>
    </location>
</feature>
<comment type="caution">
    <text evidence="4">The sequence shown here is derived from an EMBL/GenBank/DDBJ whole genome shotgun (WGS) entry which is preliminary data.</text>
</comment>
<keyword evidence="3" id="KW-0732">Signal</keyword>
<keyword evidence="2" id="KW-0808">Transferase</keyword>
<dbReference type="InterPro" id="IPR007184">
    <property type="entry name" value="Mannoside_phosphorylase"/>
</dbReference>
<organism evidence="4 5">
    <name type="scientific">Cyphellophora attinorum</name>
    <dbReference type="NCBI Taxonomy" id="1664694"/>
    <lineage>
        <taxon>Eukaryota</taxon>
        <taxon>Fungi</taxon>
        <taxon>Dikarya</taxon>
        <taxon>Ascomycota</taxon>
        <taxon>Pezizomycotina</taxon>
        <taxon>Eurotiomycetes</taxon>
        <taxon>Chaetothyriomycetidae</taxon>
        <taxon>Chaetothyriales</taxon>
        <taxon>Cyphellophoraceae</taxon>
        <taxon>Cyphellophora</taxon>
    </lineage>
</organism>
<dbReference type="Proteomes" id="UP000038010">
    <property type="component" value="Unassembled WGS sequence"/>
</dbReference>
<dbReference type="PANTHER" id="PTHR34106">
    <property type="entry name" value="GLYCOSIDASE"/>
    <property type="match status" value="1"/>
</dbReference>
<evidence type="ECO:0000313" key="5">
    <source>
        <dbReference type="Proteomes" id="UP000038010"/>
    </source>
</evidence>
<proteinExistence type="predicted"/>
<gene>
    <name evidence="4" type="ORF">AB675_2848</name>
</gene>
<dbReference type="SUPFAM" id="SSF75005">
    <property type="entry name" value="Arabinanase/levansucrase/invertase"/>
    <property type="match status" value="1"/>
</dbReference>
<sequence length="351" mass="38891">MLPLWLSLSLLLPVWAQSNTTNATSATQLPFNITEATVEGDANYLAPTFPLLPFNKYSGNPILTPNPANNWESTYLYNPTAIVLNETIFLLYRAQNESKTSSIGLAWSTDGVNFTRLAEPILYATEPWEQIGGTEDPRIVRINNTFYMTYTAFDNSSAQLCMASSTNLLNWTKTPPLIDVPSPRLNHSKSGAIVSEPTADGLYHMYFGDSFFYHATSPDLRNWTALPPDNYFAAPLNPWENRLIEPGPAPIKTRDGYPQNQYSVGQMLIDPTLSFLPNITVPDGTYQPALRNGPVARVQNPLLVPEASNEQTGQVDQVVFAEGLVQFKGKWYLYFGQGDSELGVAIADVQP</sequence>